<accession>A0A127PJ46</accession>
<keyword evidence="1" id="KW-1133">Transmembrane helix</keyword>
<name>A0A127PJ46_9BURK</name>
<evidence type="ECO:0000256" key="1">
    <source>
        <dbReference type="SAM" id="Phobius"/>
    </source>
</evidence>
<gene>
    <name evidence="2" type="ORF">CFter6_5275</name>
</gene>
<keyword evidence="1" id="KW-0472">Membrane</keyword>
<dbReference type="AlphaFoldDB" id="A0A127PJ46"/>
<dbReference type="OrthoDB" id="5995712at2"/>
<evidence type="ECO:0000313" key="3">
    <source>
        <dbReference type="Proteomes" id="UP000072421"/>
    </source>
</evidence>
<organism evidence="2">
    <name type="scientific">Collimonas fungivorans</name>
    <dbReference type="NCBI Taxonomy" id="158899"/>
    <lineage>
        <taxon>Bacteria</taxon>
        <taxon>Pseudomonadati</taxon>
        <taxon>Pseudomonadota</taxon>
        <taxon>Betaproteobacteria</taxon>
        <taxon>Burkholderiales</taxon>
        <taxon>Oxalobacteraceae</taxon>
        <taxon>Collimonas</taxon>
    </lineage>
</organism>
<dbReference type="Proteomes" id="UP000072421">
    <property type="component" value="Chromosome"/>
</dbReference>
<reference evidence="2 3" key="1">
    <citation type="submission" date="2015-11" db="EMBL/GenBank/DDBJ databases">
        <title>Exploring the genomic traits of fungus-feeding bacterial genus Collimonas.</title>
        <authorList>
            <person name="Song C."/>
            <person name="Schmidt R."/>
            <person name="de Jager V."/>
            <person name="Krzyzanowska D."/>
            <person name="Jongedijk E."/>
            <person name="Cankar K."/>
            <person name="Beekwilder J."/>
            <person name="van Veen A."/>
            <person name="de Boer W."/>
            <person name="van Veen J.A."/>
            <person name="Garbeva P."/>
        </authorList>
    </citation>
    <scope>NUCLEOTIDE SEQUENCE [LARGE SCALE GENOMIC DNA]</scope>
    <source>
        <strain evidence="2 3">Ter6</strain>
    </source>
</reference>
<protein>
    <recommendedName>
        <fullName evidence="4">Type III secretion protein D</fullName>
    </recommendedName>
</protein>
<sequence>MNKQIRVLTGHHSGAVINLAIGDTTVGCDAESEIQISDWDAPAMLLTLDEQGKVATGILNGNEQQVRLEDFEPRSFSDIVLCAGPADEPWPSDISLLRLVCTRQTDQKAVSENSPDQAPAARHPVKAVPVWARHATISWLVLASSLLAAVTATAMIVPGANPLRSGVLPPPQASLERLKLAVAHLNQDGLTISEQDGVLNVSGIVQQEAAAAKVYQAAHAVASGHLKWNVRAADEVVRDLKESLRTPDVNVQYKGGGVFAVTGTVLHPEAVHKVVEQFRADLGPLVKQVDVNVMRADEIATAKDIGSALAVDGLQYFASSDGTKSFVSPQRASLRFQ</sequence>
<dbReference type="InterPro" id="IPR048200">
    <property type="entry name" value="HrpD5-like"/>
</dbReference>
<dbReference type="EMBL" id="CP013232">
    <property type="protein sequence ID" value="AMO97842.1"/>
    <property type="molecule type" value="Genomic_DNA"/>
</dbReference>
<dbReference type="PATRIC" id="fig|158899.10.peg.5196"/>
<evidence type="ECO:0000313" key="2">
    <source>
        <dbReference type="EMBL" id="AMO97842.1"/>
    </source>
</evidence>
<evidence type="ECO:0008006" key="4">
    <source>
        <dbReference type="Google" id="ProtNLM"/>
    </source>
</evidence>
<dbReference type="RefSeq" id="WP_150118860.1">
    <property type="nucleotide sequence ID" value="NZ_CP013232.1"/>
</dbReference>
<proteinExistence type="predicted"/>
<keyword evidence="1" id="KW-0812">Transmembrane</keyword>
<feature type="transmembrane region" description="Helical" evidence="1">
    <location>
        <begin position="139"/>
        <end position="160"/>
    </location>
</feature>
<dbReference type="NCBIfam" id="NF041525">
    <property type="entry name" value="HrpD5"/>
    <property type="match status" value="1"/>
</dbReference>